<dbReference type="Gene3D" id="1.25.40.10">
    <property type="entry name" value="Tetratricopeptide repeat domain"/>
    <property type="match status" value="1"/>
</dbReference>
<keyword evidence="4" id="KW-0472">Membrane</keyword>
<keyword evidence="4" id="KW-1133">Transmembrane helix</keyword>
<proteinExistence type="predicted"/>
<comment type="caution">
    <text evidence="6">The sequence shown here is derived from an EMBL/GenBank/DDBJ whole genome shotgun (WGS) entry which is preliminary data.</text>
</comment>
<accession>A0ABX0XBF9</accession>
<dbReference type="Proteomes" id="UP000770785">
    <property type="component" value="Unassembled WGS sequence"/>
</dbReference>
<dbReference type="Pfam" id="PF07719">
    <property type="entry name" value="TPR_2"/>
    <property type="match status" value="1"/>
</dbReference>
<feature type="signal peptide" evidence="5">
    <location>
        <begin position="1"/>
        <end position="27"/>
    </location>
</feature>
<feature type="transmembrane region" description="Helical" evidence="4">
    <location>
        <begin position="164"/>
        <end position="183"/>
    </location>
</feature>
<keyword evidence="1" id="KW-0677">Repeat</keyword>
<keyword evidence="4" id="KW-0812">Transmembrane</keyword>
<name>A0ABX0XBF9_9BACT</name>
<evidence type="ECO:0000256" key="4">
    <source>
        <dbReference type="SAM" id="Phobius"/>
    </source>
</evidence>
<sequence>MLPLFPGVKFPRLLFSLLFLVVMSSGARTQVPGNGQEAESVGLAIVPDSSTTGGASPLGYQYRGNIHYENGEYGRAILAYERGLRLAPGNRALLNNLKFVRGEAAIERPEIRDFFLVRWWRAAGAWFGIATARWFALVCWALAVLGATAWFLRREGMTEKRRFALLPVSGSLLALALVCYLLGSSRLAYLDNDRDGILIARNVELRVAPGPEATLEEELSEGLKLRVLDEFGAYVKISLENGRQGWVPSTAVARI</sequence>
<feature type="repeat" description="TPR" evidence="3">
    <location>
        <begin position="57"/>
        <end position="90"/>
    </location>
</feature>
<evidence type="ECO:0000256" key="2">
    <source>
        <dbReference type="ARBA" id="ARBA00022803"/>
    </source>
</evidence>
<keyword evidence="7" id="KW-1185">Reference proteome</keyword>
<feature type="chain" id="PRO_5047386330" evidence="5">
    <location>
        <begin position="28"/>
        <end position="255"/>
    </location>
</feature>
<dbReference type="EMBL" id="JAATJH010000003">
    <property type="protein sequence ID" value="NJC26595.1"/>
    <property type="molecule type" value="Genomic_DNA"/>
</dbReference>
<organism evidence="6 7">
    <name type="scientific">Neolewinella antarctica</name>
    <dbReference type="NCBI Taxonomy" id="442734"/>
    <lineage>
        <taxon>Bacteria</taxon>
        <taxon>Pseudomonadati</taxon>
        <taxon>Bacteroidota</taxon>
        <taxon>Saprospiria</taxon>
        <taxon>Saprospirales</taxon>
        <taxon>Lewinellaceae</taxon>
        <taxon>Neolewinella</taxon>
    </lineage>
</organism>
<dbReference type="InterPro" id="IPR013105">
    <property type="entry name" value="TPR_2"/>
</dbReference>
<reference evidence="6 7" key="1">
    <citation type="submission" date="2020-03" db="EMBL/GenBank/DDBJ databases">
        <title>Genomic Encyclopedia of Type Strains, Phase IV (KMG-IV): sequencing the most valuable type-strain genomes for metagenomic binning, comparative biology and taxonomic classification.</title>
        <authorList>
            <person name="Goeker M."/>
        </authorList>
    </citation>
    <scope>NUCLEOTIDE SEQUENCE [LARGE SCALE GENOMIC DNA]</scope>
    <source>
        <strain evidence="6 7">DSM 105096</strain>
    </source>
</reference>
<protein>
    <submittedName>
        <fullName evidence="6">Tetratricopeptide (TPR) repeat protein</fullName>
    </submittedName>
</protein>
<dbReference type="PROSITE" id="PS50005">
    <property type="entry name" value="TPR"/>
    <property type="match status" value="1"/>
</dbReference>
<dbReference type="InterPro" id="IPR019734">
    <property type="entry name" value="TPR_rpt"/>
</dbReference>
<dbReference type="RefSeq" id="WP_168037365.1">
    <property type="nucleotide sequence ID" value="NZ_JAATJH010000003.1"/>
</dbReference>
<evidence type="ECO:0000256" key="5">
    <source>
        <dbReference type="SAM" id="SignalP"/>
    </source>
</evidence>
<keyword evidence="2 3" id="KW-0802">TPR repeat</keyword>
<evidence type="ECO:0000313" key="7">
    <source>
        <dbReference type="Proteomes" id="UP000770785"/>
    </source>
</evidence>
<evidence type="ECO:0000313" key="6">
    <source>
        <dbReference type="EMBL" id="NJC26595.1"/>
    </source>
</evidence>
<feature type="transmembrane region" description="Helical" evidence="4">
    <location>
        <begin position="125"/>
        <end position="152"/>
    </location>
</feature>
<dbReference type="SMART" id="SM00028">
    <property type="entry name" value="TPR"/>
    <property type="match status" value="1"/>
</dbReference>
<evidence type="ECO:0000256" key="1">
    <source>
        <dbReference type="ARBA" id="ARBA00022737"/>
    </source>
</evidence>
<evidence type="ECO:0000256" key="3">
    <source>
        <dbReference type="PROSITE-ProRule" id="PRU00339"/>
    </source>
</evidence>
<gene>
    <name evidence="6" type="ORF">GGR27_002105</name>
</gene>
<dbReference type="Gene3D" id="2.30.30.40">
    <property type="entry name" value="SH3 Domains"/>
    <property type="match status" value="1"/>
</dbReference>
<keyword evidence="5" id="KW-0732">Signal</keyword>
<dbReference type="InterPro" id="IPR011990">
    <property type="entry name" value="TPR-like_helical_dom_sf"/>
</dbReference>
<dbReference type="SUPFAM" id="SSF48452">
    <property type="entry name" value="TPR-like"/>
    <property type="match status" value="1"/>
</dbReference>